<proteinExistence type="predicted"/>
<evidence type="ECO:0000313" key="2">
    <source>
        <dbReference type="Proteomes" id="UP000607653"/>
    </source>
</evidence>
<dbReference type="Proteomes" id="UP000607653">
    <property type="component" value="Unassembled WGS sequence"/>
</dbReference>
<sequence length="57" mass="6528">MVMTFFNMDGGGRSIRNEDFEEEDVWAVVKDGKEENPKITSPLFLVQHQGAFPLLQE</sequence>
<reference evidence="1 2" key="1">
    <citation type="journal article" date="2020" name="Mol. Biol. Evol.">
        <title>Distinct Expression and Methylation Patterns for Genes with Different Fates following a Single Whole-Genome Duplication in Flowering Plants.</title>
        <authorList>
            <person name="Shi T."/>
            <person name="Rahmani R.S."/>
            <person name="Gugger P.F."/>
            <person name="Wang M."/>
            <person name="Li H."/>
            <person name="Zhang Y."/>
            <person name="Li Z."/>
            <person name="Wang Q."/>
            <person name="Van de Peer Y."/>
            <person name="Marchal K."/>
            <person name="Chen J."/>
        </authorList>
    </citation>
    <scope>NUCLEOTIDE SEQUENCE [LARGE SCALE GENOMIC DNA]</scope>
    <source>
        <tissue evidence="1">Leaf</tissue>
    </source>
</reference>
<organism evidence="1 2">
    <name type="scientific">Nelumbo nucifera</name>
    <name type="common">Sacred lotus</name>
    <dbReference type="NCBI Taxonomy" id="4432"/>
    <lineage>
        <taxon>Eukaryota</taxon>
        <taxon>Viridiplantae</taxon>
        <taxon>Streptophyta</taxon>
        <taxon>Embryophyta</taxon>
        <taxon>Tracheophyta</taxon>
        <taxon>Spermatophyta</taxon>
        <taxon>Magnoliopsida</taxon>
        <taxon>Proteales</taxon>
        <taxon>Nelumbonaceae</taxon>
        <taxon>Nelumbo</taxon>
    </lineage>
</organism>
<accession>A0A822Y9Y7</accession>
<evidence type="ECO:0000313" key="1">
    <source>
        <dbReference type="EMBL" id="DAD29217.1"/>
    </source>
</evidence>
<gene>
    <name evidence="1" type="ORF">HUJ06_030685</name>
</gene>
<keyword evidence="2" id="KW-1185">Reference proteome</keyword>
<dbReference type="AlphaFoldDB" id="A0A822Y9Y7"/>
<comment type="caution">
    <text evidence="1">The sequence shown here is derived from an EMBL/GenBank/DDBJ whole genome shotgun (WGS) entry which is preliminary data.</text>
</comment>
<name>A0A822Y9Y7_NELNU</name>
<protein>
    <submittedName>
        <fullName evidence="1">Uncharacterized protein</fullName>
    </submittedName>
</protein>
<dbReference type="EMBL" id="DUZY01000002">
    <property type="protein sequence ID" value="DAD29217.1"/>
    <property type="molecule type" value="Genomic_DNA"/>
</dbReference>